<keyword evidence="5" id="KW-1185">Reference proteome</keyword>
<dbReference type="Gene3D" id="3.50.50.60">
    <property type="entry name" value="FAD/NAD(P)-binding domain"/>
    <property type="match status" value="1"/>
</dbReference>
<dbReference type="PANTHER" id="PTHR13789">
    <property type="entry name" value="MONOOXYGENASE"/>
    <property type="match status" value="1"/>
</dbReference>
<reference evidence="4" key="1">
    <citation type="submission" date="2020-12" db="EMBL/GenBank/DDBJ databases">
        <title>Antrihabitans popcorni sp. nov. and Antrihabitans auranticaus sp. nov., isolated from a larva cave.</title>
        <authorList>
            <person name="Lee S.D."/>
            <person name="Kim I.S."/>
        </authorList>
    </citation>
    <scope>NUCLEOTIDE SEQUENCE</scope>
    <source>
        <strain evidence="4">YC3-6</strain>
    </source>
</reference>
<evidence type="ECO:0000313" key="4">
    <source>
        <dbReference type="EMBL" id="MBJ8342433.1"/>
    </source>
</evidence>
<dbReference type="Proteomes" id="UP000655868">
    <property type="component" value="Unassembled WGS sequence"/>
</dbReference>
<evidence type="ECO:0000313" key="5">
    <source>
        <dbReference type="Proteomes" id="UP000655868"/>
    </source>
</evidence>
<dbReference type="SUPFAM" id="SSF51905">
    <property type="entry name" value="FAD/NAD(P)-binding domain"/>
    <property type="match status" value="1"/>
</dbReference>
<dbReference type="Pfam" id="PF01494">
    <property type="entry name" value="FAD_binding_3"/>
    <property type="match status" value="1"/>
</dbReference>
<organism evidence="4 5">
    <name type="scientific">Antrihabitans stalagmiti</name>
    <dbReference type="NCBI Taxonomy" id="2799499"/>
    <lineage>
        <taxon>Bacteria</taxon>
        <taxon>Bacillati</taxon>
        <taxon>Actinomycetota</taxon>
        <taxon>Actinomycetes</taxon>
        <taxon>Mycobacteriales</taxon>
        <taxon>Nocardiaceae</taxon>
        <taxon>Antrihabitans</taxon>
    </lineage>
</organism>
<feature type="domain" description="FAD-binding" evidence="3">
    <location>
        <begin position="10"/>
        <end position="349"/>
    </location>
</feature>
<dbReference type="EMBL" id="JAEMNV010000011">
    <property type="protein sequence ID" value="MBJ8342433.1"/>
    <property type="molecule type" value="Genomic_DNA"/>
</dbReference>
<evidence type="ECO:0000259" key="3">
    <source>
        <dbReference type="Pfam" id="PF01494"/>
    </source>
</evidence>
<name>A0A934NVN4_9NOCA</name>
<gene>
    <name evidence="4" type="ORF">JGU71_26440</name>
</gene>
<sequence>MEASMSAVRNVLVVGAGAAGTATAILLAERGVAVDLIDVKPDIAKHGSGITLQGNALRVLRQLGVWNEIEMNGYPFTTLGLRAPDPHGTLLAELDDVRTGGPDLPATVGMYRPILASILVDRAAQAGATVRFGTTFTALVQDADGVDVTFADGSTSRYDLVVGADGIRSFTRRQLGIELATESTGMGIWRVFAPRPTSVTRTDLYYGGPCYIAGYCPTGEDSLYAYLVEEAQDRSSLTPEQSLHVVRDLAESYHGPWDEIRDSITDPSRVNYTWFEKHLLDGPWNRGRVVLIGDAAHTCPPTLAQGAAQALEDAAVLAELLLAADALTDDLWATFTDRRAKRVGTVVEASLQLGRWLLDHEQGDVPGLMASVSHLLATPA</sequence>
<dbReference type="InterPro" id="IPR050493">
    <property type="entry name" value="FAD-dep_Monooxygenase_BioMet"/>
</dbReference>
<dbReference type="AlphaFoldDB" id="A0A934NVN4"/>
<proteinExistence type="predicted"/>
<dbReference type="InterPro" id="IPR036188">
    <property type="entry name" value="FAD/NAD-bd_sf"/>
</dbReference>
<keyword evidence="1" id="KW-0560">Oxidoreductase</keyword>
<evidence type="ECO:0000256" key="2">
    <source>
        <dbReference type="ARBA" id="ARBA00023033"/>
    </source>
</evidence>
<keyword evidence="2 4" id="KW-0503">Monooxygenase</keyword>
<comment type="caution">
    <text evidence="4">The sequence shown here is derived from an EMBL/GenBank/DDBJ whole genome shotgun (WGS) entry which is preliminary data.</text>
</comment>
<accession>A0A934NVN4</accession>
<dbReference type="GO" id="GO:0071949">
    <property type="term" value="F:FAD binding"/>
    <property type="evidence" value="ECO:0007669"/>
    <property type="project" value="InterPro"/>
</dbReference>
<dbReference type="GO" id="GO:0004497">
    <property type="term" value="F:monooxygenase activity"/>
    <property type="evidence" value="ECO:0007669"/>
    <property type="project" value="UniProtKB-KW"/>
</dbReference>
<evidence type="ECO:0000256" key="1">
    <source>
        <dbReference type="ARBA" id="ARBA00023002"/>
    </source>
</evidence>
<dbReference type="PANTHER" id="PTHR13789:SF309">
    <property type="entry name" value="PUTATIVE (AFU_ORTHOLOGUE AFUA_6G14510)-RELATED"/>
    <property type="match status" value="1"/>
</dbReference>
<dbReference type="NCBIfam" id="NF005313">
    <property type="entry name" value="PRK06847.1"/>
    <property type="match status" value="1"/>
</dbReference>
<dbReference type="PRINTS" id="PR00420">
    <property type="entry name" value="RNGMNOXGNASE"/>
</dbReference>
<protein>
    <submittedName>
        <fullName evidence="4">FAD-dependent monooxygenase</fullName>
    </submittedName>
</protein>
<dbReference type="InterPro" id="IPR002938">
    <property type="entry name" value="FAD-bd"/>
</dbReference>